<name>A0ABQ2YR68_9ACTN</name>
<feature type="region of interest" description="Disordered" evidence="1">
    <location>
        <begin position="81"/>
        <end position="104"/>
    </location>
</feature>
<accession>A0ABQ2YR68</accession>
<reference evidence="4" key="1">
    <citation type="journal article" date="2019" name="Int. J. Syst. Evol. Microbiol.">
        <title>The Global Catalogue of Microorganisms (GCM) 10K type strain sequencing project: providing services to taxonomists for standard genome sequencing and annotation.</title>
        <authorList>
            <consortium name="The Broad Institute Genomics Platform"/>
            <consortium name="The Broad Institute Genome Sequencing Center for Infectious Disease"/>
            <person name="Wu L."/>
            <person name="Ma J."/>
        </authorList>
    </citation>
    <scope>NUCLEOTIDE SEQUENCE [LARGE SCALE GENOMIC DNA]</scope>
    <source>
        <strain evidence="4">JCM 4586</strain>
    </source>
</reference>
<protein>
    <submittedName>
        <fullName evidence="3">Uncharacterized protein</fullName>
    </submittedName>
</protein>
<keyword evidence="2" id="KW-1133">Transmembrane helix</keyword>
<dbReference type="RefSeq" id="WP_190023114.1">
    <property type="nucleotide sequence ID" value="NZ_BMUT01000008.1"/>
</dbReference>
<keyword evidence="4" id="KW-1185">Reference proteome</keyword>
<feature type="region of interest" description="Disordered" evidence="1">
    <location>
        <begin position="1"/>
        <end position="37"/>
    </location>
</feature>
<dbReference type="EMBL" id="BMUT01000008">
    <property type="protein sequence ID" value="GGX90555.1"/>
    <property type="molecule type" value="Genomic_DNA"/>
</dbReference>
<gene>
    <name evidence="3" type="ORF">GCM10010324_40460</name>
</gene>
<evidence type="ECO:0000256" key="1">
    <source>
        <dbReference type="SAM" id="MobiDB-lite"/>
    </source>
</evidence>
<sequence length="385" mass="39847">MPDKRPRKGPYETPKAPFRAPHATGDHGHGHGQADRRARAVTGALAIAALVAALVALWQTQSAPLGGRSYCWGAWPEDEAPFRRGDHDRTSDESAPAPGRTTGHCSLRWRGGQGPGAYEQRVDLRLGTGPREAAERRSWLGELFGGGDVPLPDGLPGFAAASGTGALVLPEGCDVDGRPSVVTLKSVMALSPDITGELLIRAANKATRATSCTTLPPIRLHKEPPSPTAPGTSTETGTDTAPGTDTARDHCGIPGLGKKTAPASGSGPGTGPGTGPAEDSDFHSCAIAGAKGWAARFATTARPRLVALFDGLTGDRPPAPGWRAHGSIDASGALVRADCDGRPTVFTMRSGPGRTHTRLDDPREAFPRYVDAVAAQMGCAPLRAG</sequence>
<keyword evidence="2" id="KW-0472">Membrane</keyword>
<evidence type="ECO:0000313" key="4">
    <source>
        <dbReference type="Proteomes" id="UP000659223"/>
    </source>
</evidence>
<evidence type="ECO:0000256" key="2">
    <source>
        <dbReference type="SAM" id="Phobius"/>
    </source>
</evidence>
<evidence type="ECO:0000313" key="3">
    <source>
        <dbReference type="EMBL" id="GGX90555.1"/>
    </source>
</evidence>
<dbReference type="Proteomes" id="UP000659223">
    <property type="component" value="Unassembled WGS sequence"/>
</dbReference>
<proteinExistence type="predicted"/>
<keyword evidence="2" id="KW-0812">Transmembrane</keyword>
<feature type="compositionally biased region" description="Basic and acidic residues" evidence="1">
    <location>
        <begin position="81"/>
        <end position="92"/>
    </location>
</feature>
<feature type="transmembrane region" description="Helical" evidence="2">
    <location>
        <begin position="40"/>
        <end position="58"/>
    </location>
</feature>
<organism evidence="3 4">
    <name type="scientific">Streptomyces hiroshimensis</name>
    <dbReference type="NCBI Taxonomy" id="66424"/>
    <lineage>
        <taxon>Bacteria</taxon>
        <taxon>Bacillati</taxon>
        <taxon>Actinomycetota</taxon>
        <taxon>Actinomycetes</taxon>
        <taxon>Kitasatosporales</taxon>
        <taxon>Streptomycetaceae</taxon>
        <taxon>Streptomyces</taxon>
    </lineage>
</organism>
<feature type="region of interest" description="Disordered" evidence="1">
    <location>
        <begin position="211"/>
        <end position="278"/>
    </location>
</feature>
<feature type="compositionally biased region" description="Basic and acidic residues" evidence="1">
    <location>
        <begin position="24"/>
        <end position="37"/>
    </location>
</feature>
<comment type="caution">
    <text evidence="3">The sequence shown here is derived from an EMBL/GenBank/DDBJ whole genome shotgun (WGS) entry which is preliminary data.</text>
</comment>
<feature type="compositionally biased region" description="Low complexity" evidence="1">
    <location>
        <begin position="229"/>
        <end position="245"/>
    </location>
</feature>